<accession>A0ABY2KPE6</accession>
<dbReference type="SUPFAM" id="SSF51120">
    <property type="entry name" value="beta-Roll"/>
    <property type="match status" value="3"/>
</dbReference>
<dbReference type="Proteomes" id="UP000297741">
    <property type="component" value="Unassembled WGS sequence"/>
</dbReference>
<reference evidence="4 5" key="1">
    <citation type="submission" date="2018-11" db="EMBL/GenBank/DDBJ databases">
        <title>Tabrizicola sp. isolated from sediment of alpine lake.</title>
        <authorList>
            <person name="Liu Z."/>
        </authorList>
    </citation>
    <scope>NUCLEOTIDE SEQUENCE [LARGE SCALE GENOMIC DNA]</scope>
    <source>
        <strain evidence="4 5">DRYC-M-16</strain>
    </source>
</reference>
<comment type="caution">
    <text evidence="4">The sequence shown here is derived from an EMBL/GenBank/DDBJ whole genome shotgun (WGS) entry which is preliminary data.</text>
</comment>
<dbReference type="PANTHER" id="PTHR38340:SF1">
    <property type="entry name" value="S-LAYER PROTEIN"/>
    <property type="match status" value="1"/>
</dbReference>
<dbReference type="InterPro" id="IPR018511">
    <property type="entry name" value="Hemolysin-typ_Ca-bd_CS"/>
</dbReference>
<feature type="compositionally biased region" description="Acidic residues" evidence="3">
    <location>
        <begin position="26"/>
        <end position="40"/>
    </location>
</feature>
<evidence type="ECO:0000256" key="2">
    <source>
        <dbReference type="ARBA" id="ARBA00022525"/>
    </source>
</evidence>
<keyword evidence="5" id="KW-1185">Reference proteome</keyword>
<feature type="region of interest" description="Disordered" evidence="3">
    <location>
        <begin position="22"/>
        <end position="48"/>
    </location>
</feature>
<name>A0ABY2KPE6_9RHOB</name>
<feature type="compositionally biased region" description="Gly residues" evidence="3">
    <location>
        <begin position="93"/>
        <end position="102"/>
    </location>
</feature>
<evidence type="ECO:0000313" key="4">
    <source>
        <dbReference type="EMBL" id="TGD44568.1"/>
    </source>
</evidence>
<dbReference type="EMBL" id="RPEM01000002">
    <property type="protein sequence ID" value="TGD44568.1"/>
    <property type="molecule type" value="Genomic_DNA"/>
</dbReference>
<dbReference type="RefSeq" id="WP_135428942.1">
    <property type="nucleotide sequence ID" value="NZ_RPEM01000002.1"/>
</dbReference>
<evidence type="ECO:0000256" key="1">
    <source>
        <dbReference type="ARBA" id="ARBA00004613"/>
    </source>
</evidence>
<comment type="subcellular location">
    <subcellularLocation>
        <location evidence="1">Secreted</location>
    </subcellularLocation>
</comment>
<dbReference type="InterPro" id="IPR011049">
    <property type="entry name" value="Serralysin-like_metalloprot_C"/>
</dbReference>
<proteinExistence type="predicted"/>
<organism evidence="4 5">
    <name type="scientific">Pseudotabrizicola sediminis</name>
    <dbReference type="NCBI Taxonomy" id="2486418"/>
    <lineage>
        <taxon>Bacteria</taxon>
        <taxon>Pseudomonadati</taxon>
        <taxon>Pseudomonadota</taxon>
        <taxon>Alphaproteobacteria</taxon>
        <taxon>Rhodobacterales</taxon>
        <taxon>Paracoccaceae</taxon>
        <taxon>Pseudotabrizicola</taxon>
    </lineage>
</organism>
<protein>
    <submittedName>
        <fullName evidence="4">Calcium-binding protein</fullName>
    </submittedName>
</protein>
<dbReference type="Gene3D" id="2.150.10.10">
    <property type="entry name" value="Serralysin-like metalloprotease, C-terminal"/>
    <property type="match status" value="4"/>
</dbReference>
<dbReference type="InterPro" id="IPR001343">
    <property type="entry name" value="Hemolysn_Ca-bd"/>
</dbReference>
<dbReference type="PANTHER" id="PTHR38340">
    <property type="entry name" value="S-LAYER PROTEIN"/>
    <property type="match status" value="1"/>
</dbReference>
<evidence type="ECO:0000256" key="3">
    <source>
        <dbReference type="SAM" id="MobiDB-lite"/>
    </source>
</evidence>
<feature type="region of interest" description="Disordered" evidence="3">
    <location>
        <begin position="81"/>
        <end position="124"/>
    </location>
</feature>
<dbReference type="PRINTS" id="PR00313">
    <property type="entry name" value="CABNDNGRPT"/>
</dbReference>
<keyword evidence="2" id="KW-0964">Secreted</keyword>
<sequence>MLALLAILGALGAGIMAESLTREADAPDEAEDLPEEEDEGGSILDADLGPEFSVGAPLGFVDDGMPVSDDIAEPEPVPLDLAGGAGDDILSGGAAGDRLSGGDGDDQLTGRGGDDQLWGGAGRDWLEGGAGDDSLYGQGGDDVLNGGAGDDLLVGGRGADQLAGGEGDDRLFGGGGADTLLGGEGQDTLDGGMGRDWLAGGAGDDLLIGGAGRDTLDGGAGDDTLWGGSEGVSDAARDWLNGGAGNDLLGLGPGDIGTGGAGADVFQLQDFGPGLPVAEITDYTPTEDQLVLIYDASLHSAPVLSAEPVEGSEDVTLMLDGVAVALIRNAPDLDLSQITLRPS</sequence>
<evidence type="ECO:0000313" key="5">
    <source>
        <dbReference type="Proteomes" id="UP000297741"/>
    </source>
</evidence>
<dbReference type="Pfam" id="PF00353">
    <property type="entry name" value="HemolysinCabind"/>
    <property type="match status" value="5"/>
</dbReference>
<gene>
    <name evidence="4" type="ORF">EEB11_02985</name>
</gene>
<dbReference type="PROSITE" id="PS00330">
    <property type="entry name" value="HEMOLYSIN_CALCIUM"/>
    <property type="match status" value="7"/>
</dbReference>
<dbReference type="InterPro" id="IPR050557">
    <property type="entry name" value="RTX_toxin/Mannuronan_C5-epim"/>
</dbReference>